<reference evidence="1" key="2">
    <citation type="journal article" date="2022" name="Microbiol. Resour. Announc.">
        <title>Metagenome Sequencing to Explore Phylogenomics of Terrestrial Cyanobacteria.</title>
        <authorList>
            <person name="Ward R.D."/>
            <person name="Stajich J.E."/>
            <person name="Johansen J.R."/>
            <person name="Huntemann M."/>
            <person name="Clum A."/>
            <person name="Foster B."/>
            <person name="Foster B."/>
            <person name="Roux S."/>
            <person name="Palaniappan K."/>
            <person name="Varghese N."/>
            <person name="Mukherjee S."/>
            <person name="Reddy T.B.K."/>
            <person name="Daum C."/>
            <person name="Copeland A."/>
            <person name="Chen I.A."/>
            <person name="Ivanova N.N."/>
            <person name="Kyrpides N.C."/>
            <person name="Shapiro N."/>
            <person name="Eloe-Fadrosh E.A."/>
            <person name="Pietrasiak N."/>
        </authorList>
    </citation>
    <scope>NUCLEOTIDE SEQUENCE</scope>
    <source>
        <strain evidence="1">GSE-NOS-MK-12-04C</strain>
    </source>
</reference>
<dbReference type="Proteomes" id="UP000729701">
    <property type="component" value="Unassembled WGS sequence"/>
</dbReference>
<name>A0A951URR4_9CYAN</name>
<organism evidence="1 2">
    <name type="scientific">Cyanomargarita calcarea GSE-NOS-MK-12-04C</name>
    <dbReference type="NCBI Taxonomy" id="2839659"/>
    <lineage>
        <taxon>Bacteria</taxon>
        <taxon>Bacillati</taxon>
        <taxon>Cyanobacteriota</taxon>
        <taxon>Cyanophyceae</taxon>
        <taxon>Nostocales</taxon>
        <taxon>Cyanomargaritaceae</taxon>
        <taxon>Cyanomargarita</taxon>
    </lineage>
</organism>
<dbReference type="AlphaFoldDB" id="A0A951URR4"/>
<comment type="caution">
    <text evidence="1">The sequence shown here is derived from an EMBL/GenBank/DDBJ whole genome shotgun (WGS) entry which is preliminary data.</text>
</comment>
<sequence length="199" mass="22367">MLNFNDLVEILGDEYSEQAIQNAISSLFSEKQQFDDSDVNQIRSLLKGETQKSLPKPKGAIAKRKKGEIDKSPQKIEAQSLSIEKQKQMIDAAILRGVADAEALLSLRDEAFIETIKGAEITQADDFINASIEAILKSKAIKMNADKIIDSRIVKPEEKSFDSLMADANDKLTDEPWAWLIEPKTETNKNPWDFLLEEK</sequence>
<gene>
    <name evidence="1" type="ORF">KME60_03495</name>
</gene>
<dbReference type="EMBL" id="JAHHGZ010000003">
    <property type="protein sequence ID" value="MBW4666521.1"/>
    <property type="molecule type" value="Genomic_DNA"/>
</dbReference>
<evidence type="ECO:0000313" key="2">
    <source>
        <dbReference type="Proteomes" id="UP000729701"/>
    </source>
</evidence>
<protein>
    <submittedName>
        <fullName evidence="1">Uncharacterized protein</fullName>
    </submittedName>
</protein>
<accession>A0A951URR4</accession>
<reference evidence="1" key="1">
    <citation type="submission" date="2021-05" db="EMBL/GenBank/DDBJ databases">
        <authorList>
            <person name="Pietrasiak N."/>
            <person name="Ward R."/>
            <person name="Stajich J.E."/>
            <person name="Kurbessoian T."/>
        </authorList>
    </citation>
    <scope>NUCLEOTIDE SEQUENCE</scope>
    <source>
        <strain evidence="1">GSE-NOS-MK-12-04C</strain>
    </source>
</reference>
<proteinExistence type="predicted"/>
<evidence type="ECO:0000313" key="1">
    <source>
        <dbReference type="EMBL" id="MBW4666521.1"/>
    </source>
</evidence>